<evidence type="ECO:0000256" key="4">
    <source>
        <dbReference type="ARBA" id="ARBA00022723"/>
    </source>
</evidence>
<evidence type="ECO:0000256" key="13">
    <source>
        <dbReference type="SAM" id="MobiDB-lite"/>
    </source>
</evidence>
<dbReference type="AlphaFoldDB" id="A0A2A2K6T7"/>
<feature type="region of interest" description="Disordered" evidence="13">
    <location>
        <begin position="202"/>
        <end position="252"/>
    </location>
</feature>
<keyword evidence="12" id="KW-0808">Transferase</keyword>
<protein>
    <recommendedName>
        <fullName evidence="14">Protein kinase domain-containing protein</fullName>
    </recommendedName>
</protein>
<evidence type="ECO:0000256" key="8">
    <source>
        <dbReference type="ARBA" id="ARBA00022842"/>
    </source>
</evidence>
<evidence type="ECO:0000256" key="5">
    <source>
        <dbReference type="ARBA" id="ARBA00022741"/>
    </source>
</evidence>
<keyword evidence="10" id="KW-0744">Spermatogenesis</keyword>
<organism evidence="15 16">
    <name type="scientific">Diploscapter pachys</name>
    <dbReference type="NCBI Taxonomy" id="2018661"/>
    <lineage>
        <taxon>Eukaryota</taxon>
        <taxon>Metazoa</taxon>
        <taxon>Ecdysozoa</taxon>
        <taxon>Nematoda</taxon>
        <taxon>Chromadorea</taxon>
        <taxon>Rhabditida</taxon>
        <taxon>Rhabditina</taxon>
        <taxon>Rhabditomorpha</taxon>
        <taxon>Rhabditoidea</taxon>
        <taxon>Rhabditidae</taxon>
        <taxon>Diploscapter</taxon>
    </lineage>
</organism>
<keyword evidence="8" id="KW-0460">Magnesium</keyword>
<dbReference type="GO" id="GO:0030154">
    <property type="term" value="P:cell differentiation"/>
    <property type="evidence" value="ECO:0007669"/>
    <property type="project" value="UniProtKB-KW"/>
</dbReference>
<dbReference type="OrthoDB" id="5852684at2759"/>
<sequence length="495" mass="55662">MDRRNFDSADSADVENHNPVEDWYKKCGPHCFCHPRLAMTHPLSVSPYGVCPPYNPSDFHSPHPYVGGCPSQNRPPTPNYGYVDEHGCGHLCDQTTSTVCMHSPPSAPPSMPYYEPVHYDANLMHTSYTPPTLPTVPLPSGYVDFNNVMREQQHEQMQQMELRQSGAGVDREVQMQMYGNSGHDKGRSRDGNKDTVLHVKKRVITSKESSSEEADQEDQPNRKIEKRPLPNSQNVPNAIVTRRSRYSTPSPVSALADVPLSISVPSAPSVKPLYPSLTPVPPQPSANDTPSQDQKMDNKALAKMFKDKGIDLANSRKLGSGRYSKVITALDANGEQIAIKIINTNKVTKEFKDKFLPREIDLWKNLAHDSLIRVLGHYTSANHVFLSMECGETDVLHYVQAHGPVPENKARVWMHQIVSGVNYMHRKRVAHRDLKLENLVLCKDRVKIGDFGFCTNVRMIKKALQVKYKPAKHNISLFLFFIAALARFCLPSEIY</sequence>
<evidence type="ECO:0000256" key="9">
    <source>
        <dbReference type="ARBA" id="ARBA00022843"/>
    </source>
</evidence>
<dbReference type="GO" id="GO:0000287">
    <property type="term" value="F:magnesium ion binding"/>
    <property type="evidence" value="ECO:0007669"/>
    <property type="project" value="UniProtKB-ARBA"/>
</dbReference>
<evidence type="ECO:0000256" key="2">
    <source>
        <dbReference type="ARBA" id="ARBA00022473"/>
    </source>
</evidence>
<comment type="cofactor">
    <cofactor evidence="1">
        <name>Mg(2+)</name>
        <dbReference type="ChEBI" id="CHEBI:18420"/>
    </cofactor>
</comment>
<dbReference type="STRING" id="2018661.A0A2A2K6T7"/>
<comment type="similarity">
    <text evidence="12">Belongs to the protein kinase superfamily.</text>
</comment>
<dbReference type="SUPFAM" id="SSF56112">
    <property type="entry name" value="Protein kinase-like (PK-like)"/>
    <property type="match status" value="1"/>
</dbReference>
<dbReference type="GO" id="GO:0005524">
    <property type="term" value="F:ATP binding"/>
    <property type="evidence" value="ECO:0007669"/>
    <property type="project" value="UniProtKB-UniRule"/>
</dbReference>
<reference evidence="15 16" key="1">
    <citation type="journal article" date="2017" name="Curr. Biol.">
        <title>Genome architecture and evolution of a unichromosomal asexual nematode.</title>
        <authorList>
            <person name="Fradin H."/>
            <person name="Zegar C."/>
            <person name="Gutwein M."/>
            <person name="Lucas J."/>
            <person name="Kovtun M."/>
            <person name="Corcoran D."/>
            <person name="Baugh L.R."/>
            <person name="Kiontke K."/>
            <person name="Gunsalus K."/>
            <person name="Fitch D.H."/>
            <person name="Piano F."/>
        </authorList>
    </citation>
    <scope>NUCLEOTIDE SEQUENCE [LARGE SCALE GENOMIC DNA]</scope>
    <source>
        <strain evidence="15">PF1309</strain>
    </source>
</reference>
<accession>A0A2A2K6T7</accession>
<dbReference type="GO" id="GO:0000226">
    <property type="term" value="P:microtubule cytoskeleton organization"/>
    <property type="evidence" value="ECO:0007669"/>
    <property type="project" value="TreeGrafter"/>
</dbReference>
<dbReference type="InterPro" id="IPR000719">
    <property type="entry name" value="Prot_kinase_dom"/>
</dbReference>
<dbReference type="InterPro" id="IPR008271">
    <property type="entry name" value="Ser/Thr_kinase_AS"/>
</dbReference>
<keyword evidence="9" id="KW-0832">Ubl conjugation</keyword>
<evidence type="ECO:0000256" key="7">
    <source>
        <dbReference type="ARBA" id="ARBA00022840"/>
    </source>
</evidence>
<evidence type="ECO:0000256" key="11">
    <source>
        <dbReference type="PROSITE-ProRule" id="PRU10141"/>
    </source>
</evidence>
<keyword evidence="2" id="KW-0217">Developmental protein</keyword>
<keyword evidence="5 11" id="KW-0547">Nucleotide-binding</keyword>
<dbReference type="GO" id="GO:0007283">
    <property type="term" value="P:spermatogenesis"/>
    <property type="evidence" value="ECO:0007669"/>
    <property type="project" value="UniProtKB-KW"/>
</dbReference>
<evidence type="ECO:0000256" key="10">
    <source>
        <dbReference type="ARBA" id="ARBA00022871"/>
    </source>
</evidence>
<feature type="binding site" evidence="11">
    <location>
        <position position="340"/>
    </location>
    <ligand>
        <name>ATP</name>
        <dbReference type="ChEBI" id="CHEBI:30616"/>
    </ligand>
</feature>
<dbReference type="Proteomes" id="UP000218231">
    <property type="component" value="Unassembled WGS sequence"/>
</dbReference>
<dbReference type="GO" id="GO:0035556">
    <property type="term" value="P:intracellular signal transduction"/>
    <property type="evidence" value="ECO:0007669"/>
    <property type="project" value="TreeGrafter"/>
</dbReference>
<evidence type="ECO:0000313" key="16">
    <source>
        <dbReference type="Proteomes" id="UP000218231"/>
    </source>
</evidence>
<keyword evidence="6" id="KW-0221">Differentiation</keyword>
<feature type="compositionally biased region" description="Basic and acidic residues" evidence="13">
    <location>
        <begin position="219"/>
        <end position="228"/>
    </location>
</feature>
<keyword evidence="12" id="KW-0723">Serine/threonine-protein kinase</keyword>
<evidence type="ECO:0000256" key="1">
    <source>
        <dbReference type="ARBA" id="ARBA00001946"/>
    </source>
</evidence>
<keyword evidence="7 11" id="KW-0067">ATP-binding</keyword>
<keyword evidence="3" id="KW-0597">Phosphoprotein</keyword>
<comment type="caution">
    <text evidence="15">The sequence shown here is derived from an EMBL/GenBank/DDBJ whole genome shotgun (WGS) entry which is preliminary data.</text>
</comment>
<name>A0A2A2K6T7_9BILA</name>
<dbReference type="GO" id="GO:0050321">
    <property type="term" value="F:tau-protein kinase activity"/>
    <property type="evidence" value="ECO:0007669"/>
    <property type="project" value="TreeGrafter"/>
</dbReference>
<gene>
    <name evidence="15" type="ORF">WR25_02085</name>
</gene>
<evidence type="ECO:0000256" key="12">
    <source>
        <dbReference type="RuleBase" id="RU000304"/>
    </source>
</evidence>
<dbReference type="PROSITE" id="PS50011">
    <property type="entry name" value="PROTEIN_KINASE_DOM"/>
    <property type="match status" value="1"/>
</dbReference>
<dbReference type="InterPro" id="IPR017441">
    <property type="entry name" value="Protein_kinase_ATP_BS"/>
</dbReference>
<keyword evidence="4" id="KW-0479">Metal-binding</keyword>
<evidence type="ECO:0000259" key="14">
    <source>
        <dbReference type="PROSITE" id="PS50011"/>
    </source>
</evidence>
<keyword evidence="12" id="KW-0418">Kinase</keyword>
<dbReference type="SMART" id="SM00220">
    <property type="entry name" value="S_TKc"/>
    <property type="match status" value="1"/>
</dbReference>
<dbReference type="Gene3D" id="1.10.510.10">
    <property type="entry name" value="Transferase(Phosphotransferase) domain 1"/>
    <property type="match status" value="1"/>
</dbReference>
<evidence type="ECO:0000256" key="3">
    <source>
        <dbReference type="ARBA" id="ARBA00022553"/>
    </source>
</evidence>
<dbReference type="Pfam" id="PF00069">
    <property type="entry name" value="Pkinase"/>
    <property type="match status" value="1"/>
</dbReference>
<dbReference type="PANTHER" id="PTHR24346:SF102">
    <property type="entry name" value="TESTIS-SPECIFIC SERINE_THREONINE-PROTEIN KINASE 1"/>
    <property type="match status" value="1"/>
</dbReference>
<evidence type="ECO:0000313" key="15">
    <source>
        <dbReference type="EMBL" id="PAV69583.1"/>
    </source>
</evidence>
<dbReference type="InterPro" id="IPR011009">
    <property type="entry name" value="Kinase-like_dom_sf"/>
</dbReference>
<keyword evidence="16" id="KW-1185">Reference proteome</keyword>
<dbReference type="GO" id="GO:0005737">
    <property type="term" value="C:cytoplasm"/>
    <property type="evidence" value="ECO:0007669"/>
    <property type="project" value="TreeGrafter"/>
</dbReference>
<dbReference type="PROSITE" id="PS00107">
    <property type="entry name" value="PROTEIN_KINASE_ATP"/>
    <property type="match status" value="1"/>
</dbReference>
<evidence type="ECO:0000256" key="6">
    <source>
        <dbReference type="ARBA" id="ARBA00022782"/>
    </source>
</evidence>
<feature type="domain" description="Protein kinase" evidence="14">
    <location>
        <begin position="312"/>
        <end position="495"/>
    </location>
</feature>
<dbReference type="PANTHER" id="PTHR24346">
    <property type="entry name" value="MAP/MICROTUBULE AFFINITY-REGULATING KINASE"/>
    <property type="match status" value="1"/>
</dbReference>
<feature type="region of interest" description="Disordered" evidence="13">
    <location>
        <begin position="273"/>
        <end position="294"/>
    </location>
</feature>
<dbReference type="EMBL" id="LIAE01009485">
    <property type="protein sequence ID" value="PAV69583.1"/>
    <property type="molecule type" value="Genomic_DNA"/>
</dbReference>
<proteinExistence type="inferred from homology"/>
<dbReference type="PROSITE" id="PS00108">
    <property type="entry name" value="PROTEIN_KINASE_ST"/>
    <property type="match status" value="1"/>
</dbReference>